<protein>
    <submittedName>
        <fullName evidence="1">Unannotated protein</fullName>
    </submittedName>
</protein>
<accession>A0A6J6U0U7</accession>
<dbReference type="EMBL" id="CAEZZI010000032">
    <property type="protein sequence ID" value="CAB4752905.1"/>
    <property type="molecule type" value="Genomic_DNA"/>
</dbReference>
<evidence type="ECO:0000313" key="1">
    <source>
        <dbReference type="EMBL" id="CAB4752905.1"/>
    </source>
</evidence>
<organism evidence="1">
    <name type="scientific">freshwater metagenome</name>
    <dbReference type="NCBI Taxonomy" id="449393"/>
    <lineage>
        <taxon>unclassified sequences</taxon>
        <taxon>metagenomes</taxon>
        <taxon>ecological metagenomes</taxon>
    </lineage>
</organism>
<sequence length="177" mass="18614">MEILKFDESGTSAPSRKRSGRGAILVAFVAVVFGASTALASGTLTINNNDGIELAQGVTQTTQCDTDVVISMDSALVFDDPNPSKFFLHGISVSDIADNCLGKTLRLKVYSADGEQQSFCTVNEIVCFGDAIGTFIEGTPTPGAPGFNTLNFTFDSVLEIADEDTAKSVTIETISAK</sequence>
<proteinExistence type="predicted"/>
<reference evidence="1" key="1">
    <citation type="submission" date="2020-05" db="EMBL/GenBank/DDBJ databases">
        <authorList>
            <person name="Chiriac C."/>
            <person name="Salcher M."/>
            <person name="Ghai R."/>
            <person name="Kavagutti S V."/>
        </authorList>
    </citation>
    <scope>NUCLEOTIDE SEQUENCE</scope>
</reference>
<name>A0A6J6U0U7_9ZZZZ</name>
<gene>
    <name evidence="1" type="ORF">UFOPK2842_00476</name>
</gene>
<dbReference type="AlphaFoldDB" id="A0A6J6U0U7"/>